<dbReference type="AlphaFoldDB" id="A0AAV5JKS1"/>
<gene>
    <name evidence="1" type="ORF">SLEP1_g23142</name>
</gene>
<evidence type="ECO:0000313" key="2">
    <source>
        <dbReference type="Proteomes" id="UP001054252"/>
    </source>
</evidence>
<name>A0AAV5JKS1_9ROSI</name>
<reference evidence="1 2" key="1">
    <citation type="journal article" date="2021" name="Commun. Biol.">
        <title>The genome of Shorea leprosula (Dipterocarpaceae) highlights the ecological relevance of drought in aseasonal tropical rainforests.</title>
        <authorList>
            <person name="Ng K.K.S."/>
            <person name="Kobayashi M.J."/>
            <person name="Fawcett J.A."/>
            <person name="Hatakeyama M."/>
            <person name="Paape T."/>
            <person name="Ng C.H."/>
            <person name="Ang C.C."/>
            <person name="Tnah L.H."/>
            <person name="Lee C.T."/>
            <person name="Nishiyama T."/>
            <person name="Sese J."/>
            <person name="O'Brien M.J."/>
            <person name="Copetti D."/>
            <person name="Mohd Noor M.I."/>
            <person name="Ong R.C."/>
            <person name="Putra M."/>
            <person name="Sireger I.Z."/>
            <person name="Indrioko S."/>
            <person name="Kosugi Y."/>
            <person name="Izuno A."/>
            <person name="Isagi Y."/>
            <person name="Lee S.L."/>
            <person name="Shimizu K.K."/>
        </authorList>
    </citation>
    <scope>NUCLEOTIDE SEQUENCE [LARGE SCALE GENOMIC DNA]</scope>
    <source>
        <strain evidence="1">214</strain>
    </source>
</reference>
<protein>
    <submittedName>
        <fullName evidence="1">Uncharacterized protein</fullName>
    </submittedName>
</protein>
<evidence type="ECO:0000313" key="1">
    <source>
        <dbReference type="EMBL" id="GKV11928.1"/>
    </source>
</evidence>
<organism evidence="1 2">
    <name type="scientific">Rubroshorea leprosula</name>
    <dbReference type="NCBI Taxonomy" id="152421"/>
    <lineage>
        <taxon>Eukaryota</taxon>
        <taxon>Viridiplantae</taxon>
        <taxon>Streptophyta</taxon>
        <taxon>Embryophyta</taxon>
        <taxon>Tracheophyta</taxon>
        <taxon>Spermatophyta</taxon>
        <taxon>Magnoliopsida</taxon>
        <taxon>eudicotyledons</taxon>
        <taxon>Gunneridae</taxon>
        <taxon>Pentapetalae</taxon>
        <taxon>rosids</taxon>
        <taxon>malvids</taxon>
        <taxon>Malvales</taxon>
        <taxon>Dipterocarpaceae</taxon>
        <taxon>Rubroshorea</taxon>
    </lineage>
</organism>
<sequence length="38" mass="4637">MNKRILIWEQKSTPEKAMLVLEKKRIIRRGRLQGRFVI</sequence>
<accession>A0AAV5JKS1</accession>
<dbReference type="Proteomes" id="UP001054252">
    <property type="component" value="Unassembled WGS sequence"/>
</dbReference>
<dbReference type="EMBL" id="BPVZ01000035">
    <property type="protein sequence ID" value="GKV11928.1"/>
    <property type="molecule type" value="Genomic_DNA"/>
</dbReference>
<keyword evidence="2" id="KW-1185">Reference proteome</keyword>
<comment type="caution">
    <text evidence="1">The sequence shown here is derived from an EMBL/GenBank/DDBJ whole genome shotgun (WGS) entry which is preliminary data.</text>
</comment>
<proteinExistence type="predicted"/>